<proteinExistence type="predicted"/>
<dbReference type="EMBL" id="HG994372">
    <property type="protein sequence ID" value="CAF2106073.1"/>
    <property type="molecule type" value="Genomic_DNA"/>
</dbReference>
<protein>
    <submittedName>
        <fullName evidence="2">(rape) hypothetical protein</fullName>
    </submittedName>
</protein>
<dbReference type="AlphaFoldDB" id="A0A816U3T7"/>
<organism evidence="2">
    <name type="scientific">Brassica napus</name>
    <name type="common">Rape</name>
    <dbReference type="NCBI Taxonomy" id="3708"/>
    <lineage>
        <taxon>Eukaryota</taxon>
        <taxon>Viridiplantae</taxon>
        <taxon>Streptophyta</taxon>
        <taxon>Embryophyta</taxon>
        <taxon>Tracheophyta</taxon>
        <taxon>Spermatophyta</taxon>
        <taxon>Magnoliopsida</taxon>
        <taxon>eudicotyledons</taxon>
        <taxon>Gunneridae</taxon>
        <taxon>Pentapetalae</taxon>
        <taxon>rosids</taxon>
        <taxon>malvids</taxon>
        <taxon>Brassicales</taxon>
        <taxon>Brassicaceae</taxon>
        <taxon>Brassiceae</taxon>
        <taxon>Brassica</taxon>
    </lineage>
</organism>
<evidence type="ECO:0000313" key="2">
    <source>
        <dbReference type="EMBL" id="CAF2106073.1"/>
    </source>
</evidence>
<reference evidence="2" key="1">
    <citation type="submission" date="2021-01" db="EMBL/GenBank/DDBJ databases">
        <authorList>
            <consortium name="Genoscope - CEA"/>
            <person name="William W."/>
        </authorList>
    </citation>
    <scope>NUCLEOTIDE SEQUENCE</scope>
</reference>
<dbReference type="Gramene" id="CDX77298">
    <property type="protein sequence ID" value="CDX77298"/>
    <property type="gene ID" value="GSBRNA2T00128025001"/>
</dbReference>
<name>A0A816U3T7_BRANA</name>
<feature type="compositionally biased region" description="Polar residues" evidence="1">
    <location>
        <begin position="145"/>
        <end position="161"/>
    </location>
</feature>
<gene>
    <name evidence="2" type="ORF">DARMORV10_C08P04860.1</name>
</gene>
<accession>A0A816U3T7</accession>
<feature type="region of interest" description="Disordered" evidence="1">
    <location>
        <begin position="145"/>
        <end position="168"/>
    </location>
</feature>
<evidence type="ECO:0000256" key="1">
    <source>
        <dbReference type="SAM" id="MobiDB-lite"/>
    </source>
</evidence>
<sequence>MVQCISFCSAMIVIPINSSMYVDVSVSCISNLIYNGVESRLDVQNHFEFYHFIERRKIFENVFLRCCLFAISLRRSLPRLIRPVRCRSSQNIWRFVNCKLSHHTEEFLSVYIFIKNNIFVYKTLIILQVTCTSTPHQQRSFISTPAFKPSQSSQPGINSLGVSVEPKF</sequence>
<dbReference type="Proteomes" id="UP001295469">
    <property type="component" value="Chromosome C08"/>
</dbReference>